<dbReference type="Proteomes" id="UP000601435">
    <property type="component" value="Unassembled WGS sequence"/>
</dbReference>
<sequence length="172" mass="18791">MSDSESSALSSLLEDHYEQEPEPTEELRKEATATASRIAATFGKLVGQLEEVQSWEDRPSWFSAVDQERLDDFLADCREAFNAAEGQVASFSEGLTFGGRGPGRVRVQRDVDLKLQLGARARAWVQCMQRARSRRQEALAKAAAKRRRLAGTPAAAERAEAEPAEAEPAGAA</sequence>
<gene>
    <name evidence="2" type="ORF">SNEC2469_LOCUS16818</name>
</gene>
<dbReference type="EMBL" id="CAJNJA010027486">
    <property type="protein sequence ID" value="CAE7576930.1"/>
    <property type="molecule type" value="Genomic_DNA"/>
</dbReference>
<comment type="caution">
    <text evidence="2">The sequence shown here is derived from an EMBL/GenBank/DDBJ whole genome shotgun (WGS) entry which is preliminary data.</text>
</comment>
<dbReference type="AlphaFoldDB" id="A0A812UIP4"/>
<protein>
    <submittedName>
        <fullName evidence="2">Uncharacterized protein</fullName>
    </submittedName>
</protein>
<name>A0A812UIP4_9DINO</name>
<evidence type="ECO:0000313" key="2">
    <source>
        <dbReference type="EMBL" id="CAE7576930.1"/>
    </source>
</evidence>
<accession>A0A812UIP4</accession>
<evidence type="ECO:0000256" key="1">
    <source>
        <dbReference type="SAM" id="MobiDB-lite"/>
    </source>
</evidence>
<reference evidence="2" key="1">
    <citation type="submission" date="2021-02" db="EMBL/GenBank/DDBJ databases">
        <authorList>
            <person name="Dougan E. K."/>
            <person name="Rhodes N."/>
            <person name="Thang M."/>
            <person name="Chan C."/>
        </authorList>
    </citation>
    <scope>NUCLEOTIDE SEQUENCE</scope>
</reference>
<feature type="compositionally biased region" description="Low complexity" evidence="1">
    <location>
        <begin position="1"/>
        <end position="12"/>
    </location>
</feature>
<feature type="region of interest" description="Disordered" evidence="1">
    <location>
        <begin position="1"/>
        <end position="33"/>
    </location>
</feature>
<evidence type="ECO:0000313" key="3">
    <source>
        <dbReference type="Proteomes" id="UP000601435"/>
    </source>
</evidence>
<keyword evidence="3" id="KW-1185">Reference proteome</keyword>
<organism evidence="2 3">
    <name type="scientific">Symbiodinium necroappetens</name>
    <dbReference type="NCBI Taxonomy" id="1628268"/>
    <lineage>
        <taxon>Eukaryota</taxon>
        <taxon>Sar</taxon>
        <taxon>Alveolata</taxon>
        <taxon>Dinophyceae</taxon>
        <taxon>Suessiales</taxon>
        <taxon>Symbiodiniaceae</taxon>
        <taxon>Symbiodinium</taxon>
    </lineage>
</organism>
<feature type="compositionally biased region" description="Basic and acidic residues" evidence="1">
    <location>
        <begin position="13"/>
        <end position="31"/>
    </location>
</feature>
<proteinExistence type="predicted"/>
<feature type="region of interest" description="Disordered" evidence="1">
    <location>
        <begin position="142"/>
        <end position="172"/>
    </location>
</feature>